<gene>
    <name evidence="2" type="ORF">ACFO3N_04245</name>
</gene>
<evidence type="ECO:0000313" key="3">
    <source>
        <dbReference type="Proteomes" id="UP001596003"/>
    </source>
</evidence>
<comment type="caution">
    <text evidence="2">The sequence shown here is derived from an EMBL/GenBank/DDBJ whole genome shotgun (WGS) entry which is preliminary data.</text>
</comment>
<sequence length="248" mass="27931">MLDAIGLYQLRWRKKKAEQFIIPPVYFKNGGYSIVEVSSVKPQTPSSEEKNNVNANSNSNDNPVAVNISNTAQTPVETPKVQTPEVPKADTSGAPKVSAFSLASIRKKKELEASTKSYVKPSSVLPTEEFNETDMRLHWNKYAERLGQKGLKIMESILLISDPVLNGTTISYELPNEGSKLEFESQMNALLGHLKGHLHNHDITIEVIVNEQAEMKRTYNNQDRYNRFLEINPNIELLRSTFGLDLKD</sequence>
<feature type="compositionally biased region" description="Low complexity" evidence="1">
    <location>
        <begin position="52"/>
        <end position="67"/>
    </location>
</feature>
<evidence type="ECO:0000256" key="1">
    <source>
        <dbReference type="SAM" id="MobiDB-lite"/>
    </source>
</evidence>
<evidence type="ECO:0000313" key="2">
    <source>
        <dbReference type="EMBL" id="MFC4476265.1"/>
    </source>
</evidence>
<dbReference type="RefSeq" id="WP_379795452.1">
    <property type="nucleotide sequence ID" value="NZ_JBHSFY010000002.1"/>
</dbReference>
<accession>A0ABV8ZB00</accession>
<feature type="region of interest" description="Disordered" evidence="1">
    <location>
        <begin position="40"/>
        <end position="93"/>
    </location>
</feature>
<proteinExistence type="predicted"/>
<dbReference type="Proteomes" id="UP001596003">
    <property type="component" value="Unassembled WGS sequence"/>
</dbReference>
<reference evidence="3" key="1">
    <citation type="journal article" date="2019" name="Int. J. Syst. Evol. Microbiol.">
        <title>The Global Catalogue of Microorganisms (GCM) 10K type strain sequencing project: providing services to taxonomists for standard genome sequencing and annotation.</title>
        <authorList>
            <consortium name="The Broad Institute Genomics Platform"/>
            <consortium name="The Broad Institute Genome Sequencing Center for Infectious Disease"/>
            <person name="Wu L."/>
            <person name="Ma J."/>
        </authorList>
    </citation>
    <scope>NUCLEOTIDE SEQUENCE [LARGE SCALE GENOMIC DNA]</scope>
    <source>
        <strain evidence="3">NBRC 103627</strain>
    </source>
</reference>
<keyword evidence="3" id="KW-1185">Reference proteome</keyword>
<dbReference type="EMBL" id="JBHSFY010000002">
    <property type="protein sequence ID" value="MFC4476265.1"/>
    <property type="molecule type" value="Genomic_DNA"/>
</dbReference>
<name>A0ABV8ZB00_9FLAO</name>
<organism evidence="2 3">
    <name type="scientific">Flavobacterium chungangensis</name>
    <dbReference type="NCBI Taxonomy" id="2708132"/>
    <lineage>
        <taxon>Bacteria</taxon>
        <taxon>Pseudomonadati</taxon>
        <taxon>Bacteroidota</taxon>
        <taxon>Flavobacteriia</taxon>
        <taxon>Flavobacteriales</taxon>
        <taxon>Flavobacteriaceae</taxon>
        <taxon>Flavobacterium</taxon>
    </lineage>
</organism>
<protein>
    <submittedName>
        <fullName evidence="2">DNA polymerase III subunit gamma/tau</fullName>
    </submittedName>
</protein>